<evidence type="ECO:0000256" key="3">
    <source>
        <dbReference type="SAM" id="MobiDB-lite"/>
    </source>
</evidence>
<organism evidence="6 7">
    <name type="scientific">Symbiodinium necroappetens</name>
    <dbReference type="NCBI Taxonomy" id="1628268"/>
    <lineage>
        <taxon>Eukaryota</taxon>
        <taxon>Sar</taxon>
        <taxon>Alveolata</taxon>
        <taxon>Dinophyceae</taxon>
        <taxon>Suessiales</taxon>
        <taxon>Symbiodiniaceae</taxon>
        <taxon>Symbiodinium</taxon>
    </lineage>
</organism>
<comment type="caution">
    <text evidence="6">The sequence shown here is derived from an EMBL/GenBank/DDBJ whole genome shotgun (WGS) entry which is preliminary data.</text>
</comment>
<feature type="transmembrane region" description="Helical" evidence="4">
    <location>
        <begin position="457"/>
        <end position="479"/>
    </location>
</feature>
<dbReference type="InterPro" id="IPR001296">
    <property type="entry name" value="Glyco_trans_1"/>
</dbReference>
<keyword evidence="4" id="KW-0812">Transmembrane</keyword>
<dbReference type="EMBL" id="CAJNJA010063981">
    <property type="protein sequence ID" value="CAE7881135.1"/>
    <property type="molecule type" value="Genomic_DNA"/>
</dbReference>
<evidence type="ECO:0000256" key="1">
    <source>
        <dbReference type="ARBA" id="ARBA00022676"/>
    </source>
</evidence>
<dbReference type="Proteomes" id="UP000601435">
    <property type="component" value="Unassembled WGS sequence"/>
</dbReference>
<dbReference type="GO" id="GO:0016757">
    <property type="term" value="F:glycosyltransferase activity"/>
    <property type="evidence" value="ECO:0007669"/>
    <property type="project" value="UniProtKB-KW"/>
</dbReference>
<evidence type="ECO:0000313" key="6">
    <source>
        <dbReference type="EMBL" id="CAE7881135.1"/>
    </source>
</evidence>
<dbReference type="Gene3D" id="3.40.50.2000">
    <property type="entry name" value="Glycogen Phosphorylase B"/>
    <property type="match status" value="2"/>
</dbReference>
<feature type="region of interest" description="Disordered" evidence="3">
    <location>
        <begin position="72"/>
        <end position="101"/>
    </location>
</feature>
<dbReference type="SUPFAM" id="SSF53756">
    <property type="entry name" value="UDP-Glycosyltransferase/glycogen phosphorylase"/>
    <property type="match status" value="1"/>
</dbReference>
<sequence length="514" mass="55380">MRNLLIGAGLFGILALSSYFAVVTWIDLGEVSLGWFGWLMLGLGSLLTVALGGGLMALVFYSARRGHDDAHHDQSVFRAPSRAEEPAPDDKPDDEDEAGGRVMAGARHGGAETFFVTLTLALQRAGVVQEAAIRPHPERLGALRAAGVPITPLRLGGPLDLVSPWRLRRVAARFRPDLCLTWMERASARMPRGPYLTVGRIGGYYKPRYFRTCDHLACITPKLVERMVGFGWPVERVHFLPNFTEVQAQPPVSRAALDTPAQAPVLLSLARLHPNKGLDLLLRALEALPGVYLWLAGEGPQRAELEAQAAAAGLTERVRFLGWRDDRSALLGASDLVVFPSRQEGFGTVILEAWAHGKPLVAAAADGPAGFIRPEEDGLLVPVGSVEALRAALARVLADPALGHRLAAAGRTRYLREFTEAAGVARTLSLFRDLLQAPHDRRRQARRTHRGDVDVDIIVFLESGGTLLLAGLIVAFAVARKKAGGANWPRSLVVANALVISVVGLSALGLVLLI</sequence>
<feature type="domain" description="Glycosyl transferase family 1" evidence="5">
    <location>
        <begin position="254"/>
        <end position="412"/>
    </location>
</feature>
<keyword evidence="2" id="KW-0808">Transferase</keyword>
<accession>A0A813AUN3</accession>
<evidence type="ECO:0000256" key="4">
    <source>
        <dbReference type="SAM" id="Phobius"/>
    </source>
</evidence>
<keyword evidence="4" id="KW-1133">Transmembrane helix</keyword>
<dbReference type="Pfam" id="PF00534">
    <property type="entry name" value="Glycos_transf_1"/>
    <property type="match status" value="1"/>
</dbReference>
<dbReference type="PANTHER" id="PTHR12526">
    <property type="entry name" value="GLYCOSYLTRANSFERASE"/>
    <property type="match status" value="1"/>
</dbReference>
<feature type="transmembrane region" description="Helical" evidence="4">
    <location>
        <begin position="491"/>
        <end position="513"/>
    </location>
</feature>
<evidence type="ECO:0000259" key="5">
    <source>
        <dbReference type="Pfam" id="PF00534"/>
    </source>
</evidence>
<dbReference type="OrthoDB" id="443318at2759"/>
<evidence type="ECO:0000313" key="7">
    <source>
        <dbReference type="Proteomes" id="UP000601435"/>
    </source>
</evidence>
<keyword evidence="1" id="KW-0328">Glycosyltransferase</keyword>
<keyword evidence="7" id="KW-1185">Reference proteome</keyword>
<proteinExistence type="predicted"/>
<feature type="non-terminal residue" evidence="6">
    <location>
        <position position="1"/>
    </location>
</feature>
<feature type="transmembrane region" description="Helical" evidence="4">
    <location>
        <begin position="36"/>
        <end position="61"/>
    </location>
</feature>
<protein>
    <submittedName>
        <fullName evidence="6">LpsE protein</fullName>
    </submittedName>
</protein>
<dbReference type="AlphaFoldDB" id="A0A813AUN3"/>
<reference evidence="6" key="1">
    <citation type="submission" date="2021-02" db="EMBL/GenBank/DDBJ databases">
        <authorList>
            <person name="Dougan E. K."/>
            <person name="Rhodes N."/>
            <person name="Thang M."/>
            <person name="Chan C."/>
        </authorList>
    </citation>
    <scope>NUCLEOTIDE SEQUENCE</scope>
</reference>
<gene>
    <name evidence="6" type="primary">lpsE</name>
    <name evidence="6" type="ORF">SNEC2469_LOCUS28933</name>
</gene>
<keyword evidence="4" id="KW-0472">Membrane</keyword>
<dbReference type="CDD" id="cd03811">
    <property type="entry name" value="GT4_GT28_WabH-like"/>
    <property type="match status" value="1"/>
</dbReference>
<name>A0A813AUN3_9DINO</name>
<dbReference type="PANTHER" id="PTHR12526:SF510">
    <property type="entry name" value="D-INOSITOL 3-PHOSPHATE GLYCOSYLTRANSFERASE"/>
    <property type="match status" value="1"/>
</dbReference>
<evidence type="ECO:0000256" key="2">
    <source>
        <dbReference type="ARBA" id="ARBA00022679"/>
    </source>
</evidence>
<feature type="compositionally biased region" description="Basic and acidic residues" evidence="3">
    <location>
        <begin position="72"/>
        <end position="90"/>
    </location>
</feature>